<evidence type="ECO:0000313" key="13">
    <source>
        <dbReference type="Proteomes" id="UP000001425"/>
    </source>
</evidence>
<gene>
    <name evidence="12" type="primary">glgP</name>
</gene>
<dbReference type="EnsemblBacteria" id="BAA17586">
    <property type="protein sequence ID" value="BAA17586"/>
    <property type="gene ID" value="BAA17586"/>
</dbReference>
<evidence type="ECO:0000256" key="4">
    <source>
        <dbReference type="ARBA" id="ARBA00022600"/>
    </source>
</evidence>
<evidence type="ECO:0000256" key="10">
    <source>
        <dbReference type="PIRSR" id="PIRSR000460-1"/>
    </source>
</evidence>
<reference evidence="12 13" key="2">
    <citation type="journal article" date="1996" name="DNA Res.">
        <title>Sequence analysis of the genome of the unicellular cyanobacterium Synechocystis sp. strain PCC6803. II. Sequence determination of the entire genome and assignment of potential protein-coding regions.</title>
        <authorList>
            <person name="Kaneko T."/>
            <person name="Sato S."/>
            <person name="Kotani H."/>
            <person name="Tanaka A."/>
            <person name="Asamizu E."/>
            <person name="Nakamura Y."/>
            <person name="Miyajima N."/>
            <person name="Hirosawa M."/>
            <person name="Sugiura M."/>
            <person name="Sasamoto S."/>
            <person name="Kimura T."/>
            <person name="Hosouchi T."/>
            <person name="Matsuno A."/>
            <person name="Muraki A."/>
            <person name="Nakazaki N."/>
            <person name="Naruo K."/>
            <person name="Okumura S."/>
            <person name="Shimpo S."/>
            <person name="Takeuchi C."/>
            <person name="Wada T."/>
            <person name="Watanabe A."/>
            <person name="Yamada M."/>
            <person name="Yasuda M."/>
            <person name="Tabata S."/>
        </authorList>
    </citation>
    <scope>NUCLEOTIDE SEQUENCE [LARGE SCALE GENOMIC DNA]</scope>
    <source>
        <strain evidence="13">ATCC 27184 / PCC 6803 / Kazusa</strain>
    </source>
</reference>
<comment type="similarity">
    <text evidence="3 11">Belongs to the glycogen phosphorylase family.</text>
</comment>
<dbReference type="GO" id="GO:0030170">
    <property type="term" value="F:pyridoxal phosphate binding"/>
    <property type="evidence" value="ECO:0000318"/>
    <property type="project" value="GO_Central"/>
</dbReference>
<dbReference type="PANTHER" id="PTHR11468:SF3">
    <property type="entry name" value="GLYCOGEN PHOSPHORYLASE, LIVER FORM"/>
    <property type="match status" value="1"/>
</dbReference>
<dbReference type="IntAct" id="P73546">
    <property type="interactions" value="5"/>
</dbReference>
<dbReference type="EC" id="2.4.1.1" evidence="11"/>
<dbReference type="InterPro" id="IPR035090">
    <property type="entry name" value="Pyridoxal_P_attach_site"/>
</dbReference>
<comment type="function">
    <text evidence="9">Phosphorylase is an important allosteric enzyme in carbohydrate metabolism. Enzymes from different sources differ in their regulatory mechanisms and in their natural substrates. However, all known phosphorylases share catalytic and structural properties.</text>
</comment>
<organism evidence="12 13">
    <name type="scientific">Synechocystis sp. (strain ATCC 27184 / PCC 6803 / Kazusa)</name>
    <dbReference type="NCBI Taxonomy" id="1111708"/>
    <lineage>
        <taxon>Bacteria</taxon>
        <taxon>Bacillati</taxon>
        <taxon>Cyanobacteriota</taxon>
        <taxon>Cyanophyceae</taxon>
        <taxon>Synechococcales</taxon>
        <taxon>Merismopediaceae</taxon>
        <taxon>Synechocystis</taxon>
    </lineage>
</organism>
<dbReference type="GO" id="GO:0005737">
    <property type="term" value="C:cytoplasm"/>
    <property type="evidence" value="ECO:0000318"/>
    <property type="project" value="GO_Central"/>
</dbReference>
<sequence>MMSPRLFHQEQSMIDQSTLNTSPQPTITIEDDRTGMSVATLKRAFLDNLFYLQGIDRSQATLYDYYVALAYTIRDRLLHRFIKTVATYKQEKVKVVCYLSAEFLMGRHLGNNLINLGLYDKIDQVMKEFDLDLNEIIEQEPDPGLGNGGLGRLAACFLDSLASLEVPAIGYGIRYEFGIFHQRIQDGWQVEVPDNWLRFGNPWEIPRADESVEVKLGGHTEIIHNEKNQPKVVWIPERTILAIPYDTPVPGYQTNTVNPLRLWKAEASEEFNFEAFNSGLYDRAVAEKMDAETISKVLYPNDNTPAGRELRLAQQYFFVSASLQDLIRIHLRTHPNLDTFYELTAIQLNDTHPAVAIAELMRLFVDRYDYDWDKAWDITQKTFAYTNHTLMPEALERWSVDLFAKLLPRHLEIIYEINHRFLTGLQTWFPNDEALVESLSLIEENHGKKIRMANLACVGSHAINGVAALHTELLKKDTLRDFAKLWPQKFFNKTNGVTPRRWILLSNPELSALVTEKIGDGWLKNLDEMRQIEKFVDDPEFCRRWREIKQNNKRNLAAYLLKYRNVQIDVNSLFDVQVKRIHEYKRQHLAALEIIHLYNRIKQNPHAEIVPRTFIFGGKAAPGYFMAKLIIKLINAVGEVVNNDPDVRGRLKVVFVSNFNVSLGQRIYPAADLSEQISTAGKEASGTGNMKFAMNGALTIGTLDGANIEIREEAGPENFFLFGLTAEQVYAMKENGYHPHTYYDNNFDLKAVIDRIAHGYFSPGNPNLFHPIVESLLHHDPYMLLADYQAYVGCQDEVSKAYADQDRWTKMSILNSARMGKFSSDRTIREYCKEIWDVPPVKISLDEYHPEYADL</sequence>
<evidence type="ECO:0000256" key="8">
    <source>
        <dbReference type="ARBA" id="ARBA00023277"/>
    </source>
</evidence>
<dbReference type="GO" id="GO:0005980">
    <property type="term" value="P:glycogen catabolic process"/>
    <property type="evidence" value="ECO:0000318"/>
    <property type="project" value="GO_Central"/>
</dbReference>
<dbReference type="STRING" id="1148.gene:10498453"/>
<dbReference type="InterPro" id="IPR000811">
    <property type="entry name" value="Glyco_trans_35"/>
</dbReference>
<dbReference type="Pfam" id="PF00343">
    <property type="entry name" value="Phosphorylase"/>
    <property type="match status" value="1"/>
</dbReference>
<keyword evidence="5 11" id="KW-0328">Glycosyltransferase</keyword>
<evidence type="ECO:0000256" key="11">
    <source>
        <dbReference type="RuleBase" id="RU000587"/>
    </source>
</evidence>
<keyword evidence="7 10" id="KW-0663">Pyridoxal phosphate</keyword>
<dbReference type="GO" id="GO:0008184">
    <property type="term" value="F:glycogen phosphorylase activity"/>
    <property type="evidence" value="ECO:0000318"/>
    <property type="project" value="GO_Central"/>
</dbReference>
<dbReference type="PROSITE" id="PS00102">
    <property type="entry name" value="PHOSPHORYLASE"/>
    <property type="match status" value="1"/>
</dbReference>
<dbReference type="SUPFAM" id="SSF53756">
    <property type="entry name" value="UDP-Glycosyltransferase/glycogen phosphorylase"/>
    <property type="match status" value="1"/>
</dbReference>
<name>P73546_SYNY3</name>
<evidence type="ECO:0000256" key="2">
    <source>
        <dbReference type="ARBA" id="ARBA00001933"/>
    </source>
</evidence>
<feature type="modified residue" description="N6-(pyridoxal phosphate)lysine" evidence="10">
    <location>
        <position position="691"/>
    </location>
</feature>
<evidence type="ECO:0000256" key="6">
    <source>
        <dbReference type="ARBA" id="ARBA00022679"/>
    </source>
</evidence>
<dbReference type="Proteomes" id="UP000001425">
    <property type="component" value="Chromosome"/>
</dbReference>
<keyword evidence="13" id="KW-1185">Reference proteome</keyword>
<dbReference type="InterPro" id="IPR011833">
    <property type="entry name" value="Glycg_phsphrylas"/>
</dbReference>
<dbReference type="FunFam" id="3.40.50.2000:FF:000002">
    <property type="entry name" value="Alpha-1,4 glucan phosphorylase"/>
    <property type="match status" value="1"/>
</dbReference>
<evidence type="ECO:0000256" key="3">
    <source>
        <dbReference type="ARBA" id="ARBA00006047"/>
    </source>
</evidence>
<dbReference type="FunCoup" id="P73546">
    <property type="interactions" value="319"/>
</dbReference>
<comment type="function">
    <text evidence="11">Allosteric enzyme that catalyzes the rate-limiting step in glycogen catabolism, the phosphorolytic cleavage of glycogen to produce glucose-1-phosphate, and plays a central role in maintaining cellular and organismal glucose homeostasis.</text>
</comment>
<dbReference type="AlphaFoldDB" id="P73546"/>
<dbReference type="KEGG" id="syn:slr1367"/>
<dbReference type="Gene3D" id="3.40.50.2000">
    <property type="entry name" value="Glycogen Phosphorylase B"/>
    <property type="match status" value="2"/>
</dbReference>
<evidence type="ECO:0000256" key="7">
    <source>
        <dbReference type="ARBA" id="ARBA00022898"/>
    </source>
</evidence>
<evidence type="ECO:0000313" key="12">
    <source>
        <dbReference type="EMBL" id="BAA17586.1"/>
    </source>
</evidence>
<proteinExistence type="inferred from homology"/>
<accession>P73546</accession>
<protein>
    <recommendedName>
        <fullName evidence="11">Alpha-1,4 glucan phosphorylase</fullName>
        <ecNumber evidence="11">2.4.1.1</ecNumber>
    </recommendedName>
</protein>
<dbReference type="NCBIfam" id="TIGR02093">
    <property type="entry name" value="P_ylase"/>
    <property type="match status" value="1"/>
</dbReference>
<dbReference type="eggNOG" id="COG0058">
    <property type="taxonomic scope" value="Bacteria"/>
</dbReference>
<keyword evidence="8 11" id="KW-0119">Carbohydrate metabolism</keyword>
<evidence type="ECO:0000256" key="1">
    <source>
        <dbReference type="ARBA" id="ARBA00001275"/>
    </source>
</evidence>
<dbReference type="PIRSF" id="PIRSF000460">
    <property type="entry name" value="Pprylas_GlgP"/>
    <property type="match status" value="1"/>
</dbReference>
<dbReference type="InParanoid" id="P73546"/>
<evidence type="ECO:0000256" key="5">
    <source>
        <dbReference type="ARBA" id="ARBA00022676"/>
    </source>
</evidence>
<keyword evidence="6 11" id="KW-0808">Transferase</keyword>
<comment type="cofactor">
    <cofactor evidence="2 11">
        <name>pyridoxal 5'-phosphate</name>
        <dbReference type="ChEBI" id="CHEBI:597326"/>
    </cofactor>
</comment>
<reference evidence="12 13" key="1">
    <citation type="journal article" date="1995" name="DNA Res.">
        <title>Sequence analysis of the genome of the unicellular cyanobacterium Synechocystis sp. strain PCC6803. I. Sequence features in the 1 Mb region from map positions 64% to 92% of the genome.</title>
        <authorList>
            <person name="Kaneko T."/>
            <person name="Tanaka A."/>
            <person name="Sato S."/>
            <person name="Kotani H."/>
            <person name="Sazuka T."/>
            <person name="Miyajima N."/>
            <person name="Sugiura M."/>
            <person name="Tabata S."/>
        </authorList>
    </citation>
    <scope>NUCLEOTIDE SEQUENCE [LARGE SCALE GENOMIC DNA]</scope>
    <source>
        <strain evidence="13">ATCC 27184 / PCC 6803 / Kazusa</strain>
    </source>
</reference>
<comment type="catalytic activity">
    <reaction evidence="1 11">
        <text>[(1-&gt;4)-alpha-D-glucosyl](n) + phosphate = [(1-&gt;4)-alpha-D-glucosyl](n-1) + alpha-D-glucose 1-phosphate</text>
        <dbReference type="Rhea" id="RHEA:41732"/>
        <dbReference type="Rhea" id="RHEA-COMP:9584"/>
        <dbReference type="Rhea" id="RHEA-COMP:9586"/>
        <dbReference type="ChEBI" id="CHEBI:15444"/>
        <dbReference type="ChEBI" id="CHEBI:43474"/>
        <dbReference type="ChEBI" id="CHEBI:58601"/>
        <dbReference type="EC" id="2.4.1.1"/>
    </reaction>
</comment>
<dbReference type="PANTHER" id="PTHR11468">
    <property type="entry name" value="GLYCOGEN PHOSPHORYLASE"/>
    <property type="match status" value="1"/>
</dbReference>
<dbReference type="PaxDb" id="1148-1652666"/>
<evidence type="ECO:0000256" key="9">
    <source>
        <dbReference type="ARBA" id="ARBA00025174"/>
    </source>
</evidence>
<dbReference type="EMBL" id="BA000022">
    <property type="protein sequence ID" value="BAA17586.1"/>
    <property type="molecule type" value="Genomic_DNA"/>
</dbReference>
<keyword evidence="4" id="KW-0321">Glycogen metabolism</keyword>
<dbReference type="PhylomeDB" id="P73546"/>
<dbReference type="CDD" id="cd04300">
    <property type="entry name" value="GT35_Glycogen_Phosphorylase"/>
    <property type="match status" value="1"/>
</dbReference>
<dbReference type="FunFam" id="3.40.50.2000:FF:000005">
    <property type="entry name" value="Alpha-1,4 glucan phosphorylase"/>
    <property type="match status" value="1"/>
</dbReference>
<dbReference type="PIR" id="S77252">
    <property type="entry name" value="S77252"/>
</dbReference>
<dbReference type="CAZy" id="GT35">
    <property type="family name" value="Glycosyltransferase Family 35"/>
</dbReference>
<dbReference type="SMR" id="P73546"/>